<organism evidence="3 4">
    <name type="scientific">Luteolibacter algae</name>
    <dbReference type="NCBI Taxonomy" id="454151"/>
    <lineage>
        <taxon>Bacteria</taxon>
        <taxon>Pseudomonadati</taxon>
        <taxon>Verrucomicrobiota</taxon>
        <taxon>Verrucomicrobiia</taxon>
        <taxon>Verrucomicrobiales</taxon>
        <taxon>Verrucomicrobiaceae</taxon>
        <taxon>Luteolibacter</taxon>
    </lineage>
</organism>
<evidence type="ECO:0000259" key="2">
    <source>
        <dbReference type="PROSITE" id="PS51176"/>
    </source>
</evidence>
<dbReference type="EMBL" id="JBHUIT010000002">
    <property type="protein sequence ID" value="MFD2255666.1"/>
    <property type="molecule type" value="Genomic_DNA"/>
</dbReference>
<dbReference type="InterPro" id="IPR046825">
    <property type="entry name" value="PDH_C"/>
</dbReference>
<dbReference type="InterPro" id="IPR036291">
    <property type="entry name" value="NAD(P)-bd_dom_sf"/>
</dbReference>
<evidence type="ECO:0000313" key="3">
    <source>
        <dbReference type="EMBL" id="MFD2255666.1"/>
    </source>
</evidence>
<dbReference type="PANTHER" id="PTHR21363">
    <property type="entry name" value="PREPHENATE DEHYDROGENASE"/>
    <property type="match status" value="1"/>
</dbReference>
<dbReference type="SUPFAM" id="SSF48179">
    <property type="entry name" value="6-phosphogluconate dehydrogenase C-terminal domain-like"/>
    <property type="match status" value="1"/>
</dbReference>
<sequence length="285" mass="30365">MSHIFNRVSVLGGGLLGGSIVLALQDRTDTRLWFRKQEAAENAHEQGIYQATGDLAEAVANCDLLILAVPVGAMPPLLAAAVQAGLPGDCLVTDVGSVKQAPHQMLQAILEESGNPFIGSHPMAGSEQNGLTAAHGQLFKGAACLLTNDSAASAEHCAALEAFWESLGCRNTWFNAREHDELVARISHLPHVVAAAGAKVSLKNPEIGGFGGGGLRDTTRVASGNPGMWAEILTENRSAIIPAIEETISELREILATLQKPDQELTHQWLREAKQLRDTLHRNSI</sequence>
<dbReference type="Proteomes" id="UP001597375">
    <property type="component" value="Unassembled WGS sequence"/>
</dbReference>
<keyword evidence="4" id="KW-1185">Reference proteome</keyword>
<dbReference type="Gene3D" id="1.10.3660.10">
    <property type="entry name" value="6-phosphogluconate dehydrogenase C-terminal like domain"/>
    <property type="match status" value="1"/>
</dbReference>
<reference evidence="4" key="1">
    <citation type="journal article" date="2019" name="Int. J. Syst. Evol. Microbiol.">
        <title>The Global Catalogue of Microorganisms (GCM) 10K type strain sequencing project: providing services to taxonomists for standard genome sequencing and annotation.</title>
        <authorList>
            <consortium name="The Broad Institute Genomics Platform"/>
            <consortium name="The Broad Institute Genome Sequencing Center for Infectious Disease"/>
            <person name="Wu L."/>
            <person name="Ma J."/>
        </authorList>
    </citation>
    <scope>NUCLEOTIDE SEQUENCE [LARGE SCALE GENOMIC DNA]</scope>
    <source>
        <strain evidence="4">CGMCC 4.7106</strain>
    </source>
</reference>
<gene>
    <name evidence="3" type="ORF">ACFSSA_03175</name>
</gene>
<dbReference type="InterPro" id="IPR050812">
    <property type="entry name" value="Preph/Arog_dehydrog"/>
</dbReference>
<comment type="caution">
    <text evidence="3">The sequence shown here is derived from an EMBL/GenBank/DDBJ whole genome shotgun (WGS) entry which is preliminary data.</text>
</comment>
<evidence type="ECO:0000256" key="1">
    <source>
        <dbReference type="ARBA" id="ARBA00023002"/>
    </source>
</evidence>
<keyword evidence="1" id="KW-0560">Oxidoreductase</keyword>
<dbReference type="PROSITE" id="PS51176">
    <property type="entry name" value="PDH_ADH"/>
    <property type="match status" value="1"/>
</dbReference>
<name>A0ABW5D7U3_9BACT</name>
<dbReference type="Pfam" id="PF20463">
    <property type="entry name" value="PDH_C"/>
    <property type="match status" value="1"/>
</dbReference>
<dbReference type="RefSeq" id="WP_386818322.1">
    <property type="nucleotide sequence ID" value="NZ_JBHUIT010000002.1"/>
</dbReference>
<proteinExistence type="predicted"/>
<dbReference type="PANTHER" id="PTHR21363:SF0">
    <property type="entry name" value="PREPHENATE DEHYDROGENASE [NADP(+)]"/>
    <property type="match status" value="1"/>
</dbReference>
<dbReference type="Gene3D" id="3.40.50.720">
    <property type="entry name" value="NAD(P)-binding Rossmann-like Domain"/>
    <property type="match status" value="1"/>
</dbReference>
<dbReference type="Pfam" id="PF02153">
    <property type="entry name" value="PDH_N"/>
    <property type="match status" value="1"/>
</dbReference>
<dbReference type="SUPFAM" id="SSF51735">
    <property type="entry name" value="NAD(P)-binding Rossmann-fold domains"/>
    <property type="match status" value="1"/>
</dbReference>
<dbReference type="InterPro" id="IPR003099">
    <property type="entry name" value="Prephen_DH"/>
</dbReference>
<protein>
    <submittedName>
        <fullName evidence="3">Prephenate dehydrogenase</fullName>
    </submittedName>
</protein>
<feature type="domain" description="Prephenate/arogenate dehydrogenase" evidence="2">
    <location>
        <begin position="6"/>
        <end position="285"/>
    </location>
</feature>
<dbReference type="InterPro" id="IPR046826">
    <property type="entry name" value="PDH_N"/>
</dbReference>
<dbReference type="InterPro" id="IPR008927">
    <property type="entry name" value="6-PGluconate_DH-like_C_sf"/>
</dbReference>
<evidence type="ECO:0000313" key="4">
    <source>
        <dbReference type="Proteomes" id="UP001597375"/>
    </source>
</evidence>
<accession>A0ABW5D7U3</accession>